<keyword evidence="5" id="KW-0472">Membrane</keyword>
<evidence type="ECO:0000256" key="2">
    <source>
        <dbReference type="ARBA" id="ARBA00022692"/>
    </source>
</evidence>
<feature type="non-terminal residue" evidence="7">
    <location>
        <position position="80"/>
    </location>
</feature>
<protein>
    <recommendedName>
        <fullName evidence="6">ResB-like domain-containing protein</fullName>
    </recommendedName>
</protein>
<dbReference type="PANTHER" id="PTHR31566:SF0">
    <property type="entry name" value="CYTOCHROME C BIOGENESIS PROTEIN CCS1, CHLOROPLASTIC"/>
    <property type="match status" value="1"/>
</dbReference>
<keyword evidence="2" id="KW-0812">Transmembrane</keyword>
<feature type="domain" description="ResB-like" evidence="6">
    <location>
        <begin position="14"/>
        <end position="80"/>
    </location>
</feature>
<keyword evidence="3" id="KW-0201">Cytochrome c-type biogenesis</keyword>
<keyword evidence="8" id="KW-1185">Reference proteome</keyword>
<name>A0A1V4SZJ8_9GAMM</name>
<gene>
    <name evidence="7" type="ORF">BTE48_17715</name>
</gene>
<dbReference type="EMBL" id="MTSM01000453">
    <property type="protein sequence ID" value="OPX53777.1"/>
    <property type="molecule type" value="Genomic_DNA"/>
</dbReference>
<dbReference type="RefSeq" id="WP_211278224.1">
    <property type="nucleotide sequence ID" value="NZ_MTSM01000453.1"/>
</dbReference>
<dbReference type="InterPro" id="IPR023494">
    <property type="entry name" value="Cyt_c_bgen_Ccs1/CcsB/ResB"/>
</dbReference>
<sequence>MKYFRKAWHWLTSMRTALALLFLLALAAIPGSLLPQRDLNEQNVQDFIESNGNVAKIYDKLQLFDVFSSVWFQAIFILLA</sequence>
<comment type="caution">
    <text evidence="7">The sequence shown here is derived from an EMBL/GenBank/DDBJ whole genome shotgun (WGS) entry which is preliminary data.</text>
</comment>
<comment type="subcellular location">
    <subcellularLocation>
        <location evidence="1">Membrane</location>
        <topology evidence="1">Multi-pass membrane protein</topology>
    </subcellularLocation>
</comment>
<evidence type="ECO:0000259" key="6">
    <source>
        <dbReference type="Pfam" id="PF05140"/>
    </source>
</evidence>
<dbReference type="GO" id="GO:0016020">
    <property type="term" value="C:membrane"/>
    <property type="evidence" value="ECO:0007669"/>
    <property type="project" value="UniProtKB-SubCell"/>
</dbReference>
<dbReference type="PANTHER" id="PTHR31566">
    <property type="entry name" value="CYTOCHROME C BIOGENESIS PROTEIN CCS1, CHLOROPLASTIC"/>
    <property type="match status" value="1"/>
</dbReference>
<evidence type="ECO:0000256" key="5">
    <source>
        <dbReference type="ARBA" id="ARBA00023136"/>
    </source>
</evidence>
<evidence type="ECO:0000313" key="7">
    <source>
        <dbReference type="EMBL" id="OPX53777.1"/>
    </source>
</evidence>
<keyword evidence="4" id="KW-1133">Transmembrane helix</keyword>
<evidence type="ECO:0000313" key="8">
    <source>
        <dbReference type="Proteomes" id="UP000191418"/>
    </source>
</evidence>
<dbReference type="InterPro" id="IPR007816">
    <property type="entry name" value="ResB-like_domain"/>
</dbReference>
<reference evidence="7 8" key="1">
    <citation type="submission" date="2017-01" db="EMBL/GenBank/DDBJ databases">
        <title>Genome Sequencing of a Marine Spirillum, Oceanospirillum multiglobuliferum ATCC 33336, from Japan.</title>
        <authorList>
            <person name="Carney J.G."/>
            <person name="Trachtenberg A.M."/>
            <person name="Rheaume B.A."/>
            <person name="Linnane J.D."/>
            <person name="Pitts N.L."/>
            <person name="Mykles D.L."/>
            <person name="Maclea K.S."/>
        </authorList>
    </citation>
    <scope>NUCLEOTIDE SEQUENCE [LARGE SCALE GENOMIC DNA]</scope>
    <source>
        <strain evidence="7 8">ATCC 33336</strain>
    </source>
</reference>
<dbReference type="Proteomes" id="UP000191418">
    <property type="component" value="Unassembled WGS sequence"/>
</dbReference>
<accession>A0A1V4SZJ8</accession>
<dbReference type="Pfam" id="PF05140">
    <property type="entry name" value="ResB"/>
    <property type="match status" value="1"/>
</dbReference>
<evidence type="ECO:0000256" key="4">
    <source>
        <dbReference type="ARBA" id="ARBA00022989"/>
    </source>
</evidence>
<evidence type="ECO:0000256" key="1">
    <source>
        <dbReference type="ARBA" id="ARBA00004141"/>
    </source>
</evidence>
<dbReference type="GO" id="GO:0017004">
    <property type="term" value="P:cytochrome complex assembly"/>
    <property type="evidence" value="ECO:0007669"/>
    <property type="project" value="UniProtKB-KW"/>
</dbReference>
<organism evidence="7 8">
    <name type="scientific">Oceanospirillum multiglobuliferum</name>
    <dbReference type="NCBI Taxonomy" id="64969"/>
    <lineage>
        <taxon>Bacteria</taxon>
        <taxon>Pseudomonadati</taxon>
        <taxon>Pseudomonadota</taxon>
        <taxon>Gammaproteobacteria</taxon>
        <taxon>Oceanospirillales</taxon>
        <taxon>Oceanospirillaceae</taxon>
        <taxon>Oceanospirillum</taxon>
    </lineage>
</organism>
<evidence type="ECO:0000256" key="3">
    <source>
        <dbReference type="ARBA" id="ARBA00022748"/>
    </source>
</evidence>
<proteinExistence type="predicted"/>
<dbReference type="AlphaFoldDB" id="A0A1V4SZJ8"/>